<gene>
    <name evidence="2" type="ORF">KXQ929_LOCUS51186</name>
</gene>
<dbReference type="PANTHER" id="PTHR45527">
    <property type="entry name" value="NONRIBOSOMAL PEPTIDE SYNTHETASE"/>
    <property type="match status" value="1"/>
</dbReference>
<organism evidence="2 3">
    <name type="scientific">Adineta steineri</name>
    <dbReference type="NCBI Taxonomy" id="433720"/>
    <lineage>
        <taxon>Eukaryota</taxon>
        <taxon>Metazoa</taxon>
        <taxon>Spiralia</taxon>
        <taxon>Gnathifera</taxon>
        <taxon>Rotifera</taxon>
        <taxon>Eurotatoria</taxon>
        <taxon>Bdelloidea</taxon>
        <taxon>Adinetida</taxon>
        <taxon>Adinetidae</taxon>
        <taxon>Adineta</taxon>
    </lineage>
</organism>
<feature type="domain" description="AMP-dependent synthetase/ligase" evidence="1">
    <location>
        <begin position="8"/>
        <end position="98"/>
    </location>
</feature>
<dbReference type="Pfam" id="PF00501">
    <property type="entry name" value="AMP-binding"/>
    <property type="match status" value="1"/>
</dbReference>
<dbReference type="GO" id="GO:0031177">
    <property type="term" value="F:phosphopantetheine binding"/>
    <property type="evidence" value="ECO:0007669"/>
    <property type="project" value="TreeGrafter"/>
</dbReference>
<dbReference type="InterPro" id="IPR042099">
    <property type="entry name" value="ANL_N_sf"/>
</dbReference>
<dbReference type="AlphaFoldDB" id="A0A820PIM6"/>
<dbReference type="Gene3D" id="3.40.50.12780">
    <property type="entry name" value="N-terminal domain of ligase-like"/>
    <property type="match status" value="1"/>
</dbReference>
<proteinExistence type="predicted"/>
<dbReference type="InterPro" id="IPR000873">
    <property type="entry name" value="AMP-dep_synth/lig_dom"/>
</dbReference>
<evidence type="ECO:0000259" key="1">
    <source>
        <dbReference type="Pfam" id="PF00501"/>
    </source>
</evidence>
<dbReference type="PANTHER" id="PTHR45527:SF1">
    <property type="entry name" value="FATTY ACID SYNTHASE"/>
    <property type="match status" value="1"/>
</dbReference>
<dbReference type="SUPFAM" id="SSF56801">
    <property type="entry name" value="Acetyl-CoA synthetase-like"/>
    <property type="match status" value="1"/>
</dbReference>
<dbReference type="Proteomes" id="UP000663868">
    <property type="component" value="Unassembled WGS sequence"/>
</dbReference>
<evidence type="ECO:0000313" key="2">
    <source>
        <dbReference type="EMBL" id="CAF4403928.1"/>
    </source>
</evidence>
<comment type="caution">
    <text evidence="2">The sequence shown here is derived from an EMBL/GenBank/DDBJ whole genome shotgun (WGS) entry which is preliminary data.</text>
</comment>
<evidence type="ECO:0000313" key="3">
    <source>
        <dbReference type="Proteomes" id="UP000663868"/>
    </source>
</evidence>
<dbReference type="GO" id="GO:0044550">
    <property type="term" value="P:secondary metabolite biosynthetic process"/>
    <property type="evidence" value="ECO:0007669"/>
    <property type="project" value="TreeGrafter"/>
</dbReference>
<protein>
    <recommendedName>
        <fullName evidence="1">AMP-dependent synthetase/ligase domain-containing protein</fullName>
    </recommendedName>
</protein>
<feature type="non-terminal residue" evidence="2">
    <location>
        <position position="1"/>
    </location>
</feature>
<name>A0A820PIM6_9BILA</name>
<reference evidence="2" key="1">
    <citation type="submission" date="2021-02" db="EMBL/GenBank/DDBJ databases">
        <authorList>
            <person name="Nowell W R."/>
        </authorList>
    </citation>
    <scope>NUCLEOTIDE SEQUENCE</scope>
</reference>
<dbReference type="GO" id="GO:0043041">
    <property type="term" value="P:amino acid activation for nonribosomal peptide biosynthetic process"/>
    <property type="evidence" value="ECO:0007669"/>
    <property type="project" value="TreeGrafter"/>
</dbReference>
<dbReference type="EMBL" id="CAJOBB010024863">
    <property type="protein sequence ID" value="CAF4403928.1"/>
    <property type="molecule type" value="Genomic_DNA"/>
</dbReference>
<accession>A0A820PIM6</accession>
<dbReference type="GO" id="GO:0005737">
    <property type="term" value="C:cytoplasm"/>
    <property type="evidence" value="ECO:0007669"/>
    <property type="project" value="TreeGrafter"/>
</dbReference>
<sequence>MHNDPALKLRLINTGGEACPQTLVDRWWKEDRIVFNSYGPTEITVAATVQSLRPGQPVSIGAPLPNYVCCLVDEVTGRPTSEITGELCIRGPGVALGYVNRESLTKEKFTEYGYRTGDRVSIQFGQI</sequence>